<gene>
    <name evidence="1" type="ORF">CAUJ_LOCUS16129</name>
</gene>
<dbReference type="OrthoDB" id="420380at2759"/>
<sequence>MGLLLDAQNRRVLTLFAAASEDDHLPEKAKPLFKVSNKWIHERGNEGRRPCGLKPSDSERFIGDLGITQEPKNSANLSPILSKNIWETL</sequence>
<evidence type="ECO:0000313" key="1">
    <source>
        <dbReference type="EMBL" id="CAD6200232.1"/>
    </source>
</evidence>
<dbReference type="AlphaFoldDB" id="A0A8S1I0Q7"/>
<comment type="caution">
    <text evidence="1">The sequence shown here is derived from an EMBL/GenBank/DDBJ whole genome shotgun (WGS) entry which is preliminary data.</text>
</comment>
<reference evidence="1" key="1">
    <citation type="submission" date="2020-10" db="EMBL/GenBank/DDBJ databases">
        <authorList>
            <person name="Kikuchi T."/>
        </authorList>
    </citation>
    <scope>NUCLEOTIDE SEQUENCE</scope>
    <source>
        <strain evidence="1">NKZ352</strain>
    </source>
</reference>
<dbReference type="EMBL" id="CAJGYM010000260">
    <property type="protein sequence ID" value="CAD6200232.1"/>
    <property type="molecule type" value="Genomic_DNA"/>
</dbReference>
<proteinExistence type="predicted"/>
<dbReference type="Proteomes" id="UP000835052">
    <property type="component" value="Unassembled WGS sequence"/>
</dbReference>
<keyword evidence="2" id="KW-1185">Reference proteome</keyword>
<name>A0A8S1I0Q7_9PELO</name>
<evidence type="ECO:0000313" key="2">
    <source>
        <dbReference type="Proteomes" id="UP000835052"/>
    </source>
</evidence>
<protein>
    <submittedName>
        <fullName evidence="1">Uncharacterized protein</fullName>
    </submittedName>
</protein>
<accession>A0A8S1I0Q7</accession>
<organism evidence="1 2">
    <name type="scientific">Caenorhabditis auriculariae</name>
    <dbReference type="NCBI Taxonomy" id="2777116"/>
    <lineage>
        <taxon>Eukaryota</taxon>
        <taxon>Metazoa</taxon>
        <taxon>Ecdysozoa</taxon>
        <taxon>Nematoda</taxon>
        <taxon>Chromadorea</taxon>
        <taxon>Rhabditida</taxon>
        <taxon>Rhabditina</taxon>
        <taxon>Rhabditomorpha</taxon>
        <taxon>Rhabditoidea</taxon>
        <taxon>Rhabditidae</taxon>
        <taxon>Peloderinae</taxon>
        <taxon>Caenorhabditis</taxon>
    </lineage>
</organism>